<protein>
    <submittedName>
        <fullName evidence="7">StmN</fullName>
    </submittedName>
</protein>
<feature type="binding site" evidence="5">
    <location>
        <position position="136"/>
    </location>
    <ligand>
        <name>Mg(2+)</name>
        <dbReference type="ChEBI" id="CHEBI:18420"/>
    </ligand>
</feature>
<dbReference type="GO" id="GO:0003824">
    <property type="term" value="F:catalytic activity"/>
    <property type="evidence" value="ECO:0007669"/>
    <property type="project" value="InterPro"/>
</dbReference>
<evidence type="ECO:0000256" key="1">
    <source>
        <dbReference type="ARBA" id="ARBA00001946"/>
    </source>
</evidence>
<sequence>MQLSEPHHFAGQPTSARSLFLSYLYVPGHHQKRIGSAYSSDADAVVLDLEDGVPESKKKYARDLVSDVVSGPVAKPTFVRVNSLASGLCTDDVRAVAGPALSGLRVPKVRGLDDLAHVTGLLTEMGHPADVHLLIESAAALELAYPLATASPAVTMLGLGESDLRVNLGCELDGRTMDAARIRVVMASRAAGLPSPCQSVYAEVRDPEGLRDSCRHGKRLGFLGRMAIHPGQLPVIHDVYRPTSDEIAEALGICEAADRAGEQDTAVVVSDRQRLVAPPIVANARRVLELARALDLLPDPS</sequence>
<dbReference type="InterPro" id="IPR040442">
    <property type="entry name" value="Pyrv_kinase-like_dom_sf"/>
</dbReference>
<dbReference type="InterPro" id="IPR015813">
    <property type="entry name" value="Pyrv/PenolPyrv_kinase-like_dom"/>
</dbReference>
<feature type="binding site" evidence="4">
    <location>
        <position position="136"/>
    </location>
    <ligand>
        <name>substrate</name>
    </ligand>
</feature>
<evidence type="ECO:0000256" key="3">
    <source>
        <dbReference type="ARBA" id="ARBA00022842"/>
    </source>
</evidence>
<evidence type="ECO:0000256" key="5">
    <source>
        <dbReference type="PIRSR" id="PIRSR015582-2"/>
    </source>
</evidence>
<dbReference type="PIRSF" id="PIRSF015582">
    <property type="entry name" value="Cit_lyase_B"/>
    <property type="match status" value="1"/>
</dbReference>
<feature type="domain" description="HpcH/HpaI aldolase/citrate lyase" evidence="6">
    <location>
        <begin position="22"/>
        <end position="230"/>
    </location>
</feature>
<keyword evidence="3 5" id="KW-0460">Magnesium</keyword>
<dbReference type="GO" id="GO:0006107">
    <property type="term" value="P:oxaloacetate metabolic process"/>
    <property type="evidence" value="ECO:0007669"/>
    <property type="project" value="TreeGrafter"/>
</dbReference>
<accession>A0A2S1P8N0</accession>
<dbReference type="EMBL" id="MG891745">
    <property type="protein sequence ID" value="AWH12923.1"/>
    <property type="molecule type" value="Genomic_DNA"/>
</dbReference>
<evidence type="ECO:0000256" key="4">
    <source>
        <dbReference type="PIRSR" id="PIRSR015582-1"/>
    </source>
</evidence>
<dbReference type="InterPro" id="IPR005000">
    <property type="entry name" value="Aldolase/citrate-lyase_domain"/>
</dbReference>
<name>A0A2S1P8N0_STRSO</name>
<dbReference type="AlphaFoldDB" id="A0A2S1P8N0"/>
<dbReference type="SUPFAM" id="SSF51621">
    <property type="entry name" value="Phosphoenolpyruvate/pyruvate domain"/>
    <property type="match status" value="1"/>
</dbReference>
<evidence type="ECO:0000256" key="2">
    <source>
        <dbReference type="ARBA" id="ARBA00022723"/>
    </source>
</evidence>
<dbReference type="InterPro" id="IPR011206">
    <property type="entry name" value="Citrate_lyase_beta/mcl1/mcl2"/>
</dbReference>
<dbReference type="Pfam" id="PF03328">
    <property type="entry name" value="HpcH_HpaI"/>
    <property type="match status" value="1"/>
</dbReference>
<organism evidence="7">
    <name type="scientific">Streptomyces seoulensis</name>
    <dbReference type="NCBI Taxonomy" id="73044"/>
    <lineage>
        <taxon>Bacteria</taxon>
        <taxon>Bacillati</taxon>
        <taxon>Actinomycetota</taxon>
        <taxon>Actinomycetes</taxon>
        <taxon>Kitasatosporales</taxon>
        <taxon>Streptomycetaceae</taxon>
        <taxon>Streptomyces</taxon>
    </lineage>
</organism>
<evidence type="ECO:0000259" key="6">
    <source>
        <dbReference type="Pfam" id="PF03328"/>
    </source>
</evidence>
<dbReference type="PANTHER" id="PTHR32308:SF10">
    <property type="entry name" value="CITRATE LYASE SUBUNIT BETA"/>
    <property type="match status" value="1"/>
</dbReference>
<dbReference type="PANTHER" id="PTHR32308">
    <property type="entry name" value="LYASE BETA SUBUNIT, PUTATIVE (AFU_ORTHOLOGUE AFUA_4G13030)-RELATED"/>
    <property type="match status" value="1"/>
</dbReference>
<dbReference type="GO" id="GO:0000287">
    <property type="term" value="F:magnesium ion binding"/>
    <property type="evidence" value="ECO:0007669"/>
    <property type="project" value="TreeGrafter"/>
</dbReference>
<keyword evidence="2 5" id="KW-0479">Metal-binding</keyword>
<reference evidence="7" key="1">
    <citation type="journal article" date="2018" name="Org. Lett.">
        <title>Discovery, Biosynthesis, and Heterologous Production of Streptoseomycin, an Anti-Microaerophilic Bacteria Macrodilactone.</title>
        <authorList>
            <person name="Zhang B."/>
            <person name="Wang K.B."/>
            <person name="Wang W."/>
            <person name="Bi S.F."/>
            <person name="Mei Y.N."/>
            <person name="Deng X.Z."/>
            <person name="Jiao R.H."/>
            <person name="Tan R.X."/>
            <person name="Ge H.M."/>
        </authorList>
    </citation>
    <scope>NUCLEOTIDE SEQUENCE</scope>
    <source>
        <strain evidence="7">A01</strain>
    </source>
</reference>
<evidence type="ECO:0000313" key="7">
    <source>
        <dbReference type="EMBL" id="AWH12923.1"/>
    </source>
</evidence>
<dbReference type="Gene3D" id="3.20.20.60">
    <property type="entry name" value="Phosphoenolpyruvate-binding domains"/>
    <property type="match status" value="1"/>
</dbReference>
<comment type="cofactor">
    <cofactor evidence="1">
        <name>Mg(2+)</name>
        <dbReference type="ChEBI" id="CHEBI:18420"/>
    </cofactor>
</comment>
<proteinExistence type="predicted"/>
<feature type="binding site" evidence="5">
    <location>
        <position position="163"/>
    </location>
    <ligand>
        <name>Mg(2+)</name>
        <dbReference type="ChEBI" id="CHEBI:18420"/>
    </ligand>
</feature>
<feature type="binding site" evidence="4">
    <location>
        <position position="80"/>
    </location>
    <ligand>
        <name>substrate</name>
    </ligand>
</feature>